<reference evidence="2" key="1">
    <citation type="submission" date="2018-01" db="EMBL/GenBank/DDBJ databases">
        <title>An insight into the sialome of Amazonian anophelines.</title>
        <authorList>
            <person name="Ribeiro J.M."/>
            <person name="Scarpassa V."/>
            <person name="Calvo E."/>
        </authorList>
    </citation>
    <scope>NUCLEOTIDE SEQUENCE</scope>
</reference>
<feature type="chain" id="PRO_5014947735" evidence="1">
    <location>
        <begin position="18"/>
        <end position="143"/>
    </location>
</feature>
<sequence>MLSHIVAGWLSFATVNCTRTPLNSTQYKHFRSCNRAILNFLHTQFHGTTTSTDGTCCTPGFKFALPLHLLLFAFPSCLVQLQISCGWLIQWLEVSLAPTITTVVPVRSVGCGGHRRRTASRCTVQQIIHVLHRDHLARAARMI</sequence>
<evidence type="ECO:0000256" key="1">
    <source>
        <dbReference type="SAM" id="SignalP"/>
    </source>
</evidence>
<keyword evidence="1" id="KW-0732">Signal</keyword>
<feature type="signal peptide" evidence="1">
    <location>
        <begin position="1"/>
        <end position="17"/>
    </location>
</feature>
<dbReference type="EMBL" id="GGFL01006802">
    <property type="protein sequence ID" value="MBW70980.1"/>
    <property type="molecule type" value="Transcribed_RNA"/>
</dbReference>
<proteinExistence type="predicted"/>
<protein>
    <submittedName>
        <fullName evidence="2">Putative secreted protein</fullName>
    </submittedName>
</protein>
<dbReference type="AlphaFoldDB" id="A0A2M4D076"/>
<evidence type="ECO:0000313" key="2">
    <source>
        <dbReference type="EMBL" id="MBW70980.1"/>
    </source>
</evidence>
<name>A0A2M4D076_ANODA</name>
<organism evidence="2">
    <name type="scientific">Anopheles darlingi</name>
    <name type="common">Mosquito</name>
    <dbReference type="NCBI Taxonomy" id="43151"/>
    <lineage>
        <taxon>Eukaryota</taxon>
        <taxon>Metazoa</taxon>
        <taxon>Ecdysozoa</taxon>
        <taxon>Arthropoda</taxon>
        <taxon>Hexapoda</taxon>
        <taxon>Insecta</taxon>
        <taxon>Pterygota</taxon>
        <taxon>Neoptera</taxon>
        <taxon>Endopterygota</taxon>
        <taxon>Diptera</taxon>
        <taxon>Nematocera</taxon>
        <taxon>Culicoidea</taxon>
        <taxon>Culicidae</taxon>
        <taxon>Anophelinae</taxon>
        <taxon>Anopheles</taxon>
    </lineage>
</organism>
<accession>A0A2M4D076</accession>